<dbReference type="PROSITE" id="PS01066">
    <property type="entry name" value="UPP_SYNTHASE"/>
    <property type="match status" value="1"/>
</dbReference>
<feature type="binding site" evidence="3">
    <location>
        <position position="175"/>
    </location>
    <ligand>
        <name>substrate</name>
    </ligand>
</feature>
<dbReference type="AlphaFoldDB" id="A0A2H0UA90"/>
<evidence type="ECO:0000256" key="1">
    <source>
        <dbReference type="ARBA" id="ARBA00022679"/>
    </source>
</evidence>
<proteinExistence type="inferred from homology"/>
<comment type="caution">
    <text evidence="3">Lacks conserved residue(s) required for the propagation of feature annotation.</text>
</comment>
<organism evidence="4 5">
    <name type="scientific">Candidatus Kaiserbacteria bacterium CG10_big_fil_rev_8_21_14_0_10_59_10</name>
    <dbReference type="NCBI Taxonomy" id="1974612"/>
    <lineage>
        <taxon>Bacteria</taxon>
        <taxon>Candidatus Kaiseribacteriota</taxon>
    </lineage>
</organism>
<dbReference type="InterPro" id="IPR018520">
    <property type="entry name" value="UPP_synth-like_CS"/>
</dbReference>
<feature type="binding site" evidence="3">
    <location>
        <position position="14"/>
    </location>
    <ligand>
        <name>Mg(2+)</name>
        <dbReference type="ChEBI" id="CHEBI:18420"/>
    </ligand>
</feature>
<keyword evidence="3" id="KW-0460">Magnesium</keyword>
<sequence>MDSSAPSCVGIIMDGNRRWARENKLPQLEGHRRGFKKLEEGMRWARKRKIPHVVVYAFSLENWKRSEQEVSYLMDIFREMVSIWAEKLPKEGTRVRFVGKLDMLPADVQEGIREVEARAPVNPELTAWVCLSYGGRAEITAAAEAAAAAGEKITEDSLRRHFWSGGMPDPDLVIRTGGEQRLSNFLLWQVAYSELFFLKKYWPDFEEKDLDIILGEFARRERRMGK</sequence>
<dbReference type="EMBL" id="PFBM01000007">
    <property type="protein sequence ID" value="PIR82695.1"/>
    <property type="molecule type" value="Genomic_DNA"/>
</dbReference>
<dbReference type="Gene3D" id="3.40.1180.10">
    <property type="entry name" value="Decaprenyl diphosphate synthase-like"/>
    <property type="match status" value="1"/>
</dbReference>
<feature type="binding site" evidence="3">
    <location>
        <position position="65"/>
    </location>
    <ligand>
        <name>substrate</name>
    </ligand>
</feature>
<name>A0A2H0UA90_9BACT</name>
<dbReference type="GO" id="GO:0045547">
    <property type="term" value="F:ditrans,polycis-polyprenyl diphosphate synthase [(2E,6E)-farnesyl diphosphate specific] activity"/>
    <property type="evidence" value="ECO:0007669"/>
    <property type="project" value="TreeGrafter"/>
</dbReference>
<comment type="cofactor">
    <cofactor evidence="3">
        <name>Mg(2+)</name>
        <dbReference type="ChEBI" id="CHEBI:18420"/>
    </cofactor>
    <text evidence="3">Binds 2 magnesium ions per subunit.</text>
</comment>
<protein>
    <recommendedName>
        <fullName evidence="3">Isoprenyl transferase</fullName>
        <ecNumber evidence="3">2.5.1.-</ecNumber>
    </recommendedName>
</protein>
<dbReference type="PANTHER" id="PTHR10291">
    <property type="entry name" value="DEHYDRODOLICHYL DIPHOSPHATE SYNTHASE FAMILY MEMBER"/>
    <property type="match status" value="1"/>
</dbReference>
<dbReference type="Proteomes" id="UP000231379">
    <property type="component" value="Unassembled WGS sequence"/>
</dbReference>
<dbReference type="GO" id="GO:0000287">
    <property type="term" value="F:magnesium ion binding"/>
    <property type="evidence" value="ECO:0007669"/>
    <property type="project" value="UniProtKB-UniRule"/>
</dbReference>
<evidence type="ECO:0000313" key="5">
    <source>
        <dbReference type="Proteomes" id="UP000231379"/>
    </source>
</evidence>
<feature type="active site" description="Proton acceptor" evidence="3">
    <location>
        <position position="62"/>
    </location>
</feature>
<feature type="binding site" evidence="3">
    <location>
        <position position="19"/>
    </location>
    <ligand>
        <name>substrate</name>
    </ligand>
</feature>
<comment type="caution">
    <text evidence="4">The sequence shown here is derived from an EMBL/GenBank/DDBJ whole genome shotgun (WGS) entry which is preliminary data.</text>
</comment>
<dbReference type="InterPro" id="IPR036424">
    <property type="entry name" value="UPP_synth-like_sf"/>
</dbReference>
<keyword evidence="3" id="KW-0479">Metal-binding</keyword>
<dbReference type="InterPro" id="IPR001441">
    <property type="entry name" value="UPP_synth-like"/>
</dbReference>
<feature type="binding site" evidence="3">
    <location>
        <begin position="59"/>
        <end position="61"/>
    </location>
    <ligand>
        <name>substrate</name>
    </ligand>
</feature>
<feature type="binding site" evidence="3">
    <location>
        <position position="194"/>
    </location>
    <ligand>
        <name>Mg(2+)</name>
        <dbReference type="ChEBI" id="CHEBI:18420"/>
    </ligand>
</feature>
<dbReference type="EC" id="2.5.1.-" evidence="3"/>
<feature type="binding site" evidence="3">
    <location>
        <begin position="181"/>
        <end position="183"/>
    </location>
    <ligand>
        <name>substrate</name>
    </ligand>
</feature>
<dbReference type="CDD" id="cd00475">
    <property type="entry name" value="Cis_IPPS"/>
    <property type="match status" value="1"/>
</dbReference>
<keyword evidence="1 3" id="KW-0808">Transferase</keyword>
<accession>A0A2H0UA90</accession>
<comment type="function">
    <text evidence="3">Catalyzes the condensation of isopentenyl diphosphate (IPP) with allylic pyrophosphates generating different type of terpenoids.</text>
</comment>
<dbReference type="PANTHER" id="PTHR10291:SF43">
    <property type="entry name" value="DEHYDRODOLICHYL DIPHOSPHATE SYNTHASE COMPLEX SUBUNIT DHDDS"/>
    <property type="match status" value="1"/>
</dbReference>
<feature type="active site" evidence="3">
    <location>
        <position position="14"/>
    </location>
</feature>
<reference evidence="5" key="1">
    <citation type="submission" date="2017-09" db="EMBL/GenBank/DDBJ databases">
        <title>Depth-based differentiation of microbial function through sediment-hosted aquifers and enrichment of novel symbionts in the deep terrestrial subsurface.</title>
        <authorList>
            <person name="Probst A.J."/>
            <person name="Ladd B."/>
            <person name="Jarett J.K."/>
            <person name="Geller-Mcgrath D.E."/>
            <person name="Sieber C.M.K."/>
            <person name="Emerson J.B."/>
            <person name="Anantharaman K."/>
            <person name="Thomas B.C."/>
            <person name="Malmstrom R."/>
            <person name="Stieglmeier M."/>
            <person name="Klingl A."/>
            <person name="Woyke T."/>
            <person name="Ryan C.M."/>
            <person name="Banfield J.F."/>
        </authorList>
    </citation>
    <scope>NUCLEOTIDE SEQUENCE [LARGE SCALE GENOMIC DNA]</scope>
</reference>
<dbReference type="SUPFAM" id="SSF64005">
    <property type="entry name" value="Undecaprenyl diphosphate synthase"/>
    <property type="match status" value="1"/>
</dbReference>
<evidence type="ECO:0000256" key="3">
    <source>
        <dbReference type="HAMAP-Rule" id="MF_01139"/>
    </source>
</evidence>
<dbReference type="HAMAP" id="MF_01139">
    <property type="entry name" value="ISPT"/>
    <property type="match status" value="1"/>
</dbReference>
<feature type="binding site" evidence="3">
    <location>
        <position position="63"/>
    </location>
    <ligand>
        <name>substrate</name>
    </ligand>
</feature>
<evidence type="ECO:0000256" key="2">
    <source>
        <dbReference type="ARBA" id="ARBA00038453"/>
    </source>
</evidence>
<evidence type="ECO:0000313" key="4">
    <source>
        <dbReference type="EMBL" id="PIR82695.1"/>
    </source>
</evidence>
<feature type="binding site" evidence="3">
    <location>
        <position position="31"/>
    </location>
    <ligand>
        <name>substrate</name>
    </ligand>
</feature>
<dbReference type="NCBIfam" id="TIGR00055">
    <property type="entry name" value="uppS"/>
    <property type="match status" value="1"/>
</dbReference>
<feature type="binding site" evidence="3">
    <location>
        <begin position="15"/>
        <end position="18"/>
    </location>
    <ligand>
        <name>substrate</name>
    </ligand>
</feature>
<gene>
    <name evidence="4" type="primary">uppS</name>
    <name evidence="4" type="ORF">COU20_00740</name>
</gene>
<comment type="similarity">
    <text evidence="2">Belongs to the UPP synthase family. Z-FPP synthase subfamily.</text>
</comment>
<dbReference type="Pfam" id="PF01255">
    <property type="entry name" value="Prenyltransf"/>
    <property type="match status" value="1"/>
</dbReference>
<dbReference type="GO" id="GO:0016094">
    <property type="term" value="P:polyprenol biosynthetic process"/>
    <property type="evidence" value="ECO:0007669"/>
    <property type="project" value="TreeGrafter"/>
</dbReference>
<comment type="subunit">
    <text evidence="3">Homodimer.</text>
</comment>